<evidence type="ECO:0000256" key="6">
    <source>
        <dbReference type="ARBA" id="ARBA00022989"/>
    </source>
</evidence>
<dbReference type="eggNOG" id="ENOG502T99A">
    <property type="taxonomic scope" value="Eukaryota"/>
</dbReference>
<feature type="transmembrane region" description="Helical" evidence="10">
    <location>
        <begin position="361"/>
        <end position="384"/>
    </location>
</feature>
<accession>B4MW55</accession>
<gene>
    <name evidence="11" type="primary">Dwil\GK14943</name>
    <name evidence="11" type="ORF">Dwil_GK14943</name>
</gene>
<dbReference type="GO" id="GO:0007165">
    <property type="term" value="P:signal transduction"/>
    <property type="evidence" value="ECO:0007669"/>
    <property type="project" value="UniProtKB-KW"/>
</dbReference>
<reference evidence="11 12" key="1">
    <citation type="journal article" date="2007" name="Nature">
        <title>Evolution of genes and genomes on the Drosophila phylogeny.</title>
        <authorList>
            <consortium name="Drosophila 12 Genomes Consortium"/>
            <person name="Clark A.G."/>
            <person name="Eisen M.B."/>
            <person name="Smith D.R."/>
            <person name="Bergman C.M."/>
            <person name="Oliver B."/>
            <person name="Markow T.A."/>
            <person name="Kaufman T.C."/>
            <person name="Kellis M."/>
            <person name="Gelbart W."/>
            <person name="Iyer V.N."/>
            <person name="Pollard D.A."/>
            <person name="Sackton T.B."/>
            <person name="Larracuente A.M."/>
            <person name="Singh N.D."/>
            <person name="Abad J.P."/>
            <person name="Abt D.N."/>
            <person name="Adryan B."/>
            <person name="Aguade M."/>
            <person name="Akashi H."/>
            <person name="Anderson W.W."/>
            <person name="Aquadro C.F."/>
            <person name="Ardell D.H."/>
            <person name="Arguello R."/>
            <person name="Artieri C.G."/>
            <person name="Barbash D.A."/>
            <person name="Barker D."/>
            <person name="Barsanti P."/>
            <person name="Batterham P."/>
            <person name="Batzoglou S."/>
            <person name="Begun D."/>
            <person name="Bhutkar A."/>
            <person name="Blanco E."/>
            <person name="Bosak S.A."/>
            <person name="Bradley R.K."/>
            <person name="Brand A.D."/>
            <person name="Brent M.R."/>
            <person name="Brooks A.N."/>
            <person name="Brown R.H."/>
            <person name="Butlin R.K."/>
            <person name="Caggese C."/>
            <person name="Calvi B.R."/>
            <person name="Bernardo de Carvalho A."/>
            <person name="Caspi A."/>
            <person name="Castrezana S."/>
            <person name="Celniker S.E."/>
            <person name="Chang J.L."/>
            <person name="Chapple C."/>
            <person name="Chatterji S."/>
            <person name="Chinwalla A."/>
            <person name="Civetta A."/>
            <person name="Clifton S.W."/>
            <person name="Comeron J.M."/>
            <person name="Costello J.C."/>
            <person name="Coyne J.A."/>
            <person name="Daub J."/>
            <person name="David R.G."/>
            <person name="Delcher A.L."/>
            <person name="Delehaunty K."/>
            <person name="Do C.B."/>
            <person name="Ebling H."/>
            <person name="Edwards K."/>
            <person name="Eickbush T."/>
            <person name="Evans J.D."/>
            <person name="Filipski A."/>
            <person name="Findeiss S."/>
            <person name="Freyhult E."/>
            <person name="Fulton L."/>
            <person name="Fulton R."/>
            <person name="Garcia A.C."/>
            <person name="Gardiner A."/>
            <person name="Garfield D.A."/>
            <person name="Garvin B.E."/>
            <person name="Gibson G."/>
            <person name="Gilbert D."/>
            <person name="Gnerre S."/>
            <person name="Godfrey J."/>
            <person name="Good R."/>
            <person name="Gotea V."/>
            <person name="Gravely B."/>
            <person name="Greenberg A.J."/>
            <person name="Griffiths-Jones S."/>
            <person name="Gross S."/>
            <person name="Guigo R."/>
            <person name="Gustafson E.A."/>
            <person name="Haerty W."/>
            <person name="Hahn M.W."/>
            <person name="Halligan D.L."/>
            <person name="Halpern A.L."/>
            <person name="Halter G.M."/>
            <person name="Han M.V."/>
            <person name="Heger A."/>
            <person name="Hillier L."/>
            <person name="Hinrichs A.S."/>
            <person name="Holmes I."/>
            <person name="Hoskins R.A."/>
            <person name="Hubisz M.J."/>
            <person name="Hultmark D."/>
            <person name="Huntley M.A."/>
            <person name="Jaffe D.B."/>
            <person name="Jagadeeshan S."/>
            <person name="Jeck W.R."/>
            <person name="Johnson J."/>
            <person name="Jones C.D."/>
            <person name="Jordan W.C."/>
            <person name="Karpen G.H."/>
            <person name="Kataoka E."/>
            <person name="Keightley P.D."/>
            <person name="Kheradpour P."/>
            <person name="Kirkness E.F."/>
            <person name="Koerich L.B."/>
            <person name="Kristiansen K."/>
            <person name="Kudrna D."/>
            <person name="Kulathinal R.J."/>
            <person name="Kumar S."/>
            <person name="Kwok R."/>
            <person name="Lander E."/>
            <person name="Langley C.H."/>
            <person name="Lapoint R."/>
            <person name="Lazzaro B.P."/>
            <person name="Lee S.J."/>
            <person name="Levesque L."/>
            <person name="Li R."/>
            <person name="Lin C.F."/>
            <person name="Lin M.F."/>
            <person name="Lindblad-Toh K."/>
            <person name="Llopart A."/>
            <person name="Long M."/>
            <person name="Low L."/>
            <person name="Lozovsky E."/>
            <person name="Lu J."/>
            <person name="Luo M."/>
            <person name="Machado C.A."/>
            <person name="Makalowski W."/>
            <person name="Marzo M."/>
            <person name="Matsuda M."/>
            <person name="Matzkin L."/>
            <person name="McAllister B."/>
            <person name="McBride C.S."/>
            <person name="McKernan B."/>
            <person name="McKernan K."/>
            <person name="Mendez-Lago M."/>
            <person name="Minx P."/>
            <person name="Mollenhauer M.U."/>
            <person name="Montooth K."/>
            <person name="Mount S.M."/>
            <person name="Mu X."/>
            <person name="Myers E."/>
            <person name="Negre B."/>
            <person name="Newfeld S."/>
            <person name="Nielsen R."/>
            <person name="Noor M.A."/>
            <person name="O'Grady P."/>
            <person name="Pachter L."/>
            <person name="Papaceit M."/>
            <person name="Parisi M.J."/>
            <person name="Parisi M."/>
            <person name="Parts L."/>
            <person name="Pedersen J.S."/>
            <person name="Pesole G."/>
            <person name="Phillippy A.M."/>
            <person name="Ponting C.P."/>
            <person name="Pop M."/>
            <person name="Porcelli D."/>
            <person name="Powell J.R."/>
            <person name="Prohaska S."/>
            <person name="Pruitt K."/>
            <person name="Puig M."/>
            <person name="Quesneville H."/>
            <person name="Ram K.R."/>
            <person name="Rand D."/>
            <person name="Rasmussen M.D."/>
            <person name="Reed L.K."/>
            <person name="Reenan R."/>
            <person name="Reily A."/>
            <person name="Remington K.A."/>
            <person name="Rieger T.T."/>
            <person name="Ritchie M.G."/>
            <person name="Robin C."/>
            <person name="Rogers Y.H."/>
            <person name="Rohde C."/>
            <person name="Rozas J."/>
            <person name="Rubenfield M.J."/>
            <person name="Ruiz A."/>
            <person name="Russo S."/>
            <person name="Salzberg S.L."/>
            <person name="Sanchez-Gracia A."/>
            <person name="Saranga D.J."/>
            <person name="Sato H."/>
            <person name="Schaeffer S.W."/>
            <person name="Schatz M.C."/>
            <person name="Schlenke T."/>
            <person name="Schwartz R."/>
            <person name="Segarra C."/>
            <person name="Singh R.S."/>
            <person name="Sirot L."/>
            <person name="Sirota M."/>
            <person name="Sisneros N.B."/>
            <person name="Smith C.D."/>
            <person name="Smith T.F."/>
            <person name="Spieth J."/>
            <person name="Stage D.E."/>
            <person name="Stark A."/>
            <person name="Stephan W."/>
            <person name="Strausberg R.L."/>
            <person name="Strempel S."/>
            <person name="Sturgill D."/>
            <person name="Sutton G."/>
            <person name="Sutton G.G."/>
            <person name="Tao W."/>
            <person name="Teichmann S."/>
            <person name="Tobari Y.N."/>
            <person name="Tomimura Y."/>
            <person name="Tsolas J.M."/>
            <person name="Valente V.L."/>
            <person name="Venter E."/>
            <person name="Venter J.C."/>
            <person name="Vicario S."/>
            <person name="Vieira F.G."/>
            <person name="Vilella A.J."/>
            <person name="Villasante A."/>
            <person name="Walenz B."/>
            <person name="Wang J."/>
            <person name="Wasserman M."/>
            <person name="Watts T."/>
            <person name="Wilson D."/>
            <person name="Wilson R.K."/>
            <person name="Wing R.A."/>
            <person name="Wolfner M.F."/>
            <person name="Wong A."/>
            <person name="Wong G.K."/>
            <person name="Wu C.I."/>
            <person name="Wu G."/>
            <person name="Yamamoto D."/>
            <person name="Yang H.P."/>
            <person name="Yang S.P."/>
            <person name="Yorke J.A."/>
            <person name="Yoshida K."/>
            <person name="Zdobnov E."/>
            <person name="Zhang P."/>
            <person name="Zhang Y."/>
            <person name="Zimin A.V."/>
            <person name="Baldwin J."/>
            <person name="Abdouelleil A."/>
            <person name="Abdulkadir J."/>
            <person name="Abebe A."/>
            <person name="Abera B."/>
            <person name="Abreu J."/>
            <person name="Acer S.C."/>
            <person name="Aftuck L."/>
            <person name="Alexander A."/>
            <person name="An P."/>
            <person name="Anderson E."/>
            <person name="Anderson S."/>
            <person name="Arachi H."/>
            <person name="Azer M."/>
            <person name="Bachantsang P."/>
            <person name="Barry A."/>
            <person name="Bayul T."/>
            <person name="Berlin A."/>
            <person name="Bessette D."/>
            <person name="Bloom T."/>
            <person name="Blye J."/>
            <person name="Boguslavskiy L."/>
            <person name="Bonnet C."/>
            <person name="Boukhgalter B."/>
            <person name="Bourzgui I."/>
            <person name="Brown A."/>
            <person name="Cahill P."/>
            <person name="Channer S."/>
            <person name="Cheshatsang Y."/>
            <person name="Chuda L."/>
            <person name="Citroen M."/>
            <person name="Collymore A."/>
            <person name="Cooke P."/>
            <person name="Costello M."/>
            <person name="D'Aco K."/>
            <person name="Daza R."/>
            <person name="De Haan G."/>
            <person name="DeGray S."/>
            <person name="DeMaso C."/>
            <person name="Dhargay N."/>
            <person name="Dooley K."/>
            <person name="Dooley E."/>
            <person name="Doricent M."/>
            <person name="Dorje P."/>
            <person name="Dorjee K."/>
            <person name="Dupes A."/>
            <person name="Elong R."/>
            <person name="Falk J."/>
            <person name="Farina A."/>
            <person name="Faro S."/>
            <person name="Ferguson D."/>
            <person name="Fisher S."/>
            <person name="Foley C.D."/>
            <person name="Franke A."/>
            <person name="Friedrich D."/>
            <person name="Gadbois L."/>
            <person name="Gearin G."/>
            <person name="Gearin C.R."/>
            <person name="Giannoukos G."/>
            <person name="Goode T."/>
            <person name="Graham J."/>
            <person name="Grandbois E."/>
            <person name="Grewal S."/>
            <person name="Gyaltsen K."/>
            <person name="Hafez N."/>
            <person name="Hagos B."/>
            <person name="Hall J."/>
            <person name="Henson C."/>
            <person name="Hollinger A."/>
            <person name="Honan T."/>
            <person name="Huard M.D."/>
            <person name="Hughes L."/>
            <person name="Hurhula B."/>
            <person name="Husby M.E."/>
            <person name="Kamat A."/>
            <person name="Kanga B."/>
            <person name="Kashin S."/>
            <person name="Khazanovich D."/>
            <person name="Kisner P."/>
            <person name="Lance K."/>
            <person name="Lara M."/>
            <person name="Lee W."/>
            <person name="Lennon N."/>
            <person name="Letendre F."/>
            <person name="LeVine R."/>
            <person name="Lipovsky A."/>
            <person name="Liu X."/>
            <person name="Liu J."/>
            <person name="Liu S."/>
            <person name="Lokyitsang T."/>
            <person name="Lokyitsang Y."/>
            <person name="Lubonja R."/>
            <person name="Lui A."/>
            <person name="MacDonald P."/>
            <person name="Magnisalis V."/>
            <person name="Maru K."/>
            <person name="Matthews C."/>
            <person name="McCusker W."/>
            <person name="McDonough S."/>
            <person name="Mehta T."/>
            <person name="Meldrim J."/>
            <person name="Meneus L."/>
            <person name="Mihai O."/>
            <person name="Mihalev A."/>
            <person name="Mihova T."/>
            <person name="Mittelman R."/>
            <person name="Mlenga V."/>
            <person name="Montmayeur A."/>
            <person name="Mulrain L."/>
            <person name="Navidi A."/>
            <person name="Naylor J."/>
            <person name="Negash T."/>
            <person name="Nguyen T."/>
            <person name="Nguyen N."/>
            <person name="Nicol R."/>
            <person name="Norbu C."/>
            <person name="Norbu N."/>
            <person name="Novod N."/>
            <person name="O'Neill B."/>
            <person name="Osman S."/>
            <person name="Markiewicz E."/>
            <person name="Oyono O.L."/>
            <person name="Patti C."/>
            <person name="Phunkhang P."/>
            <person name="Pierre F."/>
            <person name="Priest M."/>
            <person name="Raghuraman S."/>
            <person name="Rege F."/>
            <person name="Reyes R."/>
            <person name="Rise C."/>
            <person name="Rogov P."/>
            <person name="Ross K."/>
            <person name="Ryan E."/>
            <person name="Settipalli S."/>
            <person name="Shea T."/>
            <person name="Sherpa N."/>
            <person name="Shi L."/>
            <person name="Shih D."/>
            <person name="Sparrow T."/>
            <person name="Spaulding J."/>
            <person name="Stalker J."/>
            <person name="Stange-Thomann N."/>
            <person name="Stavropoulos S."/>
            <person name="Stone C."/>
            <person name="Strader C."/>
            <person name="Tesfaye S."/>
            <person name="Thomson T."/>
            <person name="Thoulutsang Y."/>
            <person name="Thoulutsang D."/>
            <person name="Topham K."/>
            <person name="Topping I."/>
            <person name="Tsamla T."/>
            <person name="Vassiliev H."/>
            <person name="Vo A."/>
            <person name="Wangchuk T."/>
            <person name="Wangdi T."/>
            <person name="Weiand M."/>
            <person name="Wilkinson J."/>
            <person name="Wilson A."/>
            <person name="Yadav S."/>
            <person name="Young G."/>
            <person name="Yu Q."/>
            <person name="Zembek L."/>
            <person name="Zhong D."/>
            <person name="Zimmer A."/>
            <person name="Zwirko Z."/>
            <person name="Jaffe D.B."/>
            <person name="Alvarez P."/>
            <person name="Brockman W."/>
            <person name="Butler J."/>
            <person name="Chin C."/>
            <person name="Gnerre S."/>
            <person name="Grabherr M."/>
            <person name="Kleber M."/>
            <person name="Mauceli E."/>
            <person name="MacCallum I."/>
        </authorList>
    </citation>
    <scope>NUCLEOTIDE SEQUENCE [LARGE SCALE GENOMIC DNA]</scope>
    <source>
        <strain evidence="12">Tucson 14030-0811.24</strain>
    </source>
</reference>
<dbReference type="PANTHER" id="PTHR21137">
    <property type="entry name" value="ODORANT RECEPTOR"/>
    <property type="match status" value="1"/>
</dbReference>
<dbReference type="AlphaFoldDB" id="B4MW55"/>
<dbReference type="GO" id="GO:0005549">
    <property type="term" value="F:odorant binding"/>
    <property type="evidence" value="ECO:0007669"/>
    <property type="project" value="InterPro"/>
</dbReference>
<keyword evidence="3 10" id="KW-0716">Sensory transduction</keyword>
<keyword evidence="7 10" id="KW-0472">Membrane</keyword>
<evidence type="ECO:0000256" key="1">
    <source>
        <dbReference type="ARBA" id="ARBA00004651"/>
    </source>
</evidence>
<dbReference type="KEGG" id="dwi:6642722"/>
<protein>
    <recommendedName>
        <fullName evidence="10">Odorant receptor</fullName>
    </recommendedName>
</protein>
<dbReference type="InParanoid" id="B4MW55"/>
<comment type="caution">
    <text evidence="10">Lacks conserved residue(s) required for the propagation of feature annotation.</text>
</comment>
<name>B4MW55_DROWI</name>
<dbReference type="PhylomeDB" id="B4MW55"/>
<feature type="transmembrane region" description="Helical" evidence="10">
    <location>
        <begin position="48"/>
        <end position="67"/>
    </location>
</feature>
<dbReference type="GO" id="GO:0004984">
    <property type="term" value="F:olfactory receptor activity"/>
    <property type="evidence" value="ECO:0007669"/>
    <property type="project" value="InterPro"/>
</dbReference>
<dbReference type="OMA" id="TEDERWM"/>
<dbReference type="Proteomes" id="UP000007798">
    <property type="component" value="Unassembled WGS sequence"/>
</dbReference>
<keyword evidence="4 10" id="KW-0812">Transmembrane</keyword>
<feature type="transmembrane region" description="Helical" evidence="10">
    <location>
        <begin position="142"/>
        <end position="164"/>
    </location>
</feature>
<dbReference type="GO" id="GO:0005886">
    <property type="term" value="C:plasma membrane"/>
    <property type="evidence" value="ECO:0007669"/>
    <property type="project" value="UniProtKB-SubCell"/>
</dbReference>
<evidence type="ECO:0000256" key="7">
    <source>
        <dbReference type="ARBA" id="ARBA00023136"/>
    </source>
</evidence>
<dbReference type="PANTHER" id="PTHR21137:SF35">
    <property type="entry name" value="ODORANT RECEPTOR 19A-RELATED"/>
    <property type="match status" value="1"/>
</dbReference>
<dbReference type="EMBL" id="CH963857">
    <property type="protein sequence ID" value="EDW75925.1"/>
    <property type="molecule type" value="Genomic_DNA"/>
</dbReference>
<keyword evidence="6 10" id="KW-1133">Transmembrane helix</keyword>
<evidence type="ECO:0000256" key="3">
    <source>
        <dbReference type="ARBA" id="ARBA00022606"/>
    </source>
</evidence>
<evidence type="ECO:0000313" key="11">
    <source>
        <dbReference type="EMBL" id="EDW75925.1"/>
    </source>
</evidence>
<keyword evidence="8 10" id="KW-0675">Receptor</keyword>
<dbReference type="InterPro" id="IPR004117">
    <property type="entry name" value="7tm6_olfct_rcpt"/>
</dbReference>
<feature type="transmembrane region" description="Helical" evidence="10">
    <location>
        <begin position="300"/>
        <end position="319"/>
    </location>
</feature>
<feature type="transmembrane region" description="Helical" evidence="10">
    <location>
        <begin position="267"/>
        <end position="294"/>
    </location>
</feature>
<dbReference type="FunCoup" id="B4MW55">
    <property type="interactions" value="32"/>
</dbReference>
<evidence type="ECO:0000256" key="9">
    <source>
        <dbReference type="ARBA" id="ARBA00023224"/>
    </source>
</evidence>
<keyword evidence="2" id="KW-1003">Cell membrane</keyword>
<evidence type="ECO:0000256" key="10">
    <source>
        <dbReference type="RuleBase" id="RU351113"/>
    </source>
</evidence>
<dbReference type="OrthoDB" id="6604226at2759"/>
<dbReference type="Pfam" id="PF02949">
    <property type="entry name" value="7tm_6"/>
    <property type="match status" value="1"/>
</dbReference>
<proteinExistence type="inferred from homology"/>
<organism evidence="11 12">
    <name type="scientific">Drosophila willistoni</name>
    <name type="common">Fruit fly</name>
    <dbReference type="NCBI Taxonomy" id="7260"/>
    <lineage>
        <taxon>Eukaryota</taxon>
        <taxon>Metazoa</taxon>
        <taxon>Ecdysozoa</taxon>
        <taxon>Arthropoda</taxon>
        <taxon>Hexapoda</taxon>
        <taxon>Insecta</taxon>
        <taxon>Pterygota</taxon>
        <taxon>Neoptera</taxon>
        <taxon>Endopterygota</taxon>
        <taxon>Diptera</taxon>
        <taxon>Brachycera</taxon>
        <taxon>Muscomorpha</taxon>
        <taxon>Ephydroidea</taxon>
        <taxon>Drosophilidae</taxon>
        <taxon>Drosophila</taxon>
        <taxon>Sophophora</taxon>
    </lineage>
</organism>
<evidence type="ECO:0000313" key="12">
    <source>
        <dbReference type="Proteomes" id="UP000007798"/>
    </source>
</evidence>
<comment type="similarity">
    <text evidence="10">Belongs to the insect chemoreceptor superfamily. Heteromeric odorant receptor channel (TC 1.A.69) family.</text>
</comment>
<evidence type="ECO:0000256" key="8">
    <source>
        <dbReference type="ARBA" id="ARBA00023170"/>
    </source>
</evidence>
<evidence type="ECO:0000256" key="4">
    <source>
        <dbReference type="ARBA" id="ARBA00022692"/>
    </source>
</evidence>
<feature type="transmembrane region" description="Helical" evidence="10">
    <location>
        <begin position="184"/>
        <end position="203"/>
    </location>
</feature>
<keyword evidence="12" id="KW-1185">Reference proteome</keyword>
<keyword evidence="5 10" id="KW-0552">Olfaction</keyword>
<comment type="subcellular location">
    <subcellularLocation>
        <location evidence="1 10">Cell membrane</location>
        <topology evidence="1 10">Multi-pass membrane protein</topology>
    </subcellularLocation>
</comment>
<dbReference type="HOGENOM" id="CLU_033399_8_0_1"/>
<keyword evidence="9 10" id="KW-0807">Transducer</keyword>
<evidence type="ECO:0000256" key="5">
    <source>
        <dbReference type="ARBA" id="ARBA00022725"/>
    </source>
</evidence>
<sequence length="400" mass="46401">MIYKLFPRLKVQPLSEDVRSRDAFVYLDRGMQVVGWVPPKNKILQRFYAIWTVLLVGLVFCWSPMGFSFTYAREMSTFTAGEFLTSIQIGLNTYGNTLKSSYTFWGTKRYKLAKELLDRMDKRCTTEEEQAGIRRSVARWNLCYMIYQISYSVYTTSTFVVATVNGHLPWRFYNPLIDSTKNVLFFWIAALMEYFLMSMTVLADQCADVYPIAYMGVMRTHMNFLKQRITRLRTNPELSEDENYQELVKCIKDHQIIMEYVEIMRPVISATIFVQFLLIGVVLGLSMINILFFSDFWACVANVMFVGCVLMETFPFCYLSNIIMDDAAELSDCLFQSNWIDANRRYKTAVISFMHRIQQPIIIIAGGVFIICLQTNITVAKLAFSVITVVKQMDFAKKFG</sequence>
<evidence type="ECO:0000256" key="2">
    <source>
        <dbReference type="ARBA" id="ARBA00022475"/>
    </source>
</evidence>